<dbReference type="Proteomes" id="UP000480246">
    <property type="component" value="Unassembled WGS sequence"/>
</dbReference>
<dbReference type="RefSeq" id="WP_153403236.1">
    <property type="nucleotide sequence ID" value="NZ_ML762430.1"/>
</dbReference>
<evidence type="ECO:0000256" key="2">
    <source>
        <dbReference type="ARBA" id="ARBA00023315"/>
    </source>
</evidence>
<evidence type="ECO:0000259" key="3">
    <source>
        <dbReference type="PROSITE" id="PS51186"/>
    </source>
</evidence>
<dbReference type="GO" id="GO:0016747">
    <property type="term" value="F:acyltransferase activity, transferring groups other than amino-acyl groups"/>
    <property type="evidence" value="ECO:0007669"/>
    <property type="project" value="InterPro"/>
</dbReference>
<dbReference type="AlphaFoldDB" id="A0A7C8GTD6"/>
<sequence>MTRLTFHKNYKNNEQLRNSFNELATLVFGLNFEDWYKMGYWNERYLPFSYADGTKIISNVSVNLLDFVIDGEKKSAIQIGTVMTHPDYRNQGLAASLMNKVLEEFENDYDYMYLFANKQVVDFYPKFGFESVEQQLFSMTYTPNHLEPAHMVKLDPGKINDLHFIYKMASERLPVSNLFGTLSSQGILMFHCMYVFSKDIYYIAEDEAIVIYKIEGAQLHIYDIVSQKDIRIDNILATISQGDTDKIIFHYTPSYTGIEIQANVYNDGEVLFVKSSNENIFPVNMKHPVTSQA</sequence>
<dbReference type="SUPFAM" id="SSF55729">
    <property type="entry name" value="Acyl-CoA N-acyltransferases (Nat)"/>
    <property type="match status" value="1"/>
</dbReference>
<dbReference type="CDD" id="cd04301">
    <property type="entry name" value="NAT_SF"/>
    <property type="match status" value="1"/>
</dbReference>
<evidence type="ECO:0000313" key="4">
    <source>
        <dbReference type="EMBL" id="KAB8135746.1"/>
    </source>
</evidence>
<evidence type="ECO:0000313" key="5">
    <source>
        <dbReference type="Proteomes" id="UP000480246"/>
    </source>
</evidence>
<dbReference type="PANTHER" id="PTHR43420">
    <property type="entry name" value="ACETYLTRANSFERASE"/>
    <property type="match status" value="1"/>
</dbReference>
<gene>
    <name evidence="4" type="ORF">F9U64_10760</name>
</gene>
<dbReference type="InterPro" id="IPR000182">
    <property type="entry name" value="GNAT_dom"/>
</dbReference>
<dbReference type="PANTHER" id="PTHR43420:SF31">
    <property type="entry name" value="ACETYLTRANSFERASE"/>
    <property type="match status" value="1"/>
</dbReference>
<dbReference type="OrthoDB" id="9804948at2"/>
<reference evidence="4 5" key="1">
    <citation type="submission" date="2019-10" db="EMBL/GenBank/DDBJ databases">
        <title>Gracilibacillus sp. nov. isolated from rice seeds.</title>
        <authorList>
            <person name="He S."/>
        </authorList>
    </citation>
    <scope>NUCLEOTIDE SEQUENCE [LARGE SCALE GENOMIC DNA]</scope>
    <source>
        <strain evidence="4 5">TD8</strain>
    </source>
</reference>
<feature type="domain" description="N-acetyltransferase" evidence="3">
    <location>
        <begin position="8"/>
        <end position="153"/>
    </location>
</feature>
<dbReference type="EMBL" id="WEID01000052">
    <property type="protein sequence ID" value="KAB8135746.1"/>
    <property type="molecule type" value="Genomic_DNA"/>
</dbReference>
<protein>
    <submittedName>
        <fullName evidence="4">GNAT family N-acetyltransferase</fullName>
    </submittedName>
</protein>
<organism evidence="4 5">
    <name type="scientific">Gracilibacillus oryzae</name>
    <dbReference type="NCBI Taxonomy" id="1672701"/>
    <lineage>
        <taxon>Bacteria</taxon>
        <taxon>Bacillati</taxon>
        <taxon>Bacillota</taxon>
        <taxon>Bacilli</taxon>
        <taxon>Bacillales</taxon>
        <taxon>Bacillaceae</taxon>
        <taxon>Gracilibacillus</taxon>
    </lineage>
</organism>
<dbReference type="PROSITE" id="PS51186">
    <property type="entry name" value="GNAT"/>
    <property type="match status" value="1"/>
</dbReference>
<keyword evidence="2" id="KW-0012">Acyltransferase</keyword>
<dbReference type="InterPro" id="IPR050680">
    <property type="entry name" value="YpeA/RimI_acetyltransf"/>
</dbReference>
<proteinExistence type="predicted"/>
<name>A0A7C8GTD6_9BACI</name>
<comment type="caution">
    <text evidence="4">The sequence shown here is derived from an EMBL/GenBank/DDBJ whole genome shotgun (WGS) entry which is preliminary data.</text>
</comment>
<dbReference type="InterPro" id="IPR016181">
    <property type="entry name" value="Acyl_CoA_acyltransferase"/>
</dbReference>
<keyword evidence="5" id="KW-1185">Reference proteome</keyword>
<keyword evidence="1 4" id="KW-0808">Transferase</keyword>
<dbReference type="Pfam" id="PF13527">
    <property type="entry name" value="Acetyltransf_9"/>
    <property type="match status" value="1"/>
</dbReference>
<accession>A0A7C8GTD6</accession>
<dbReference type="Gene3D" id="3.40.630.30">
    <property type="match status" value="1"/>
</dbReference>
<evidence type="ECO:0000256" key="1">
    <source>
        <dbReference type="ARBA" id="ARBA00022679"/>
    </source>
</evidence>